<sequence>MRNLKIFSKKSLKTLVSAQNYATFSRNLSSSTNEPKEESERMKEFKKKLREKTPIGKLDEGIEGNHPYQEKEPLKQWPNGVNPNTGERNGPAGPEPTRYGDWERKGRVSDF</sequence>
<accession>T1GLH0</accession>
<dbReference type="Proteomes" id="UP000015102">
    <property type="component" value="Unassembled WGS sequence"/>
</dbReference>
<dbReference type="GO" id="GO:0034553">
    <property type="term" value="P:mitochondrial respiratory chain complex II assembly"/>
    <property type="evidence" value="ECO:0007669"/>
    <property type="project" value="TreeGrafter"/>
</dbReference>
<evidence type="ECO:0000313" key="5">
    <source>
        <dbReference type="Proteomes" id="UP000015102"/>
    </source>
</evidence>
<dbReference type="EMBL" id="CAQQ02089586">
    <property type="status" value="NOT_ANNOTATED_CDS"/>
    <property type="molecule type" value="Genomic_DNA"/>
</dbReference>
<dbReference type="EnsemblMetazoa" id="MESCA004372-RA">
    <property type="protein sequence ID" value="MESCA004372-PA"/>
    <property type="gene ID" value="MESCA004372"/>
</dbReference>
<feature type="region of interest" description="Disordered" evidence="3">
    <location>
        <begin position="25"/>
        <end position="111"/>
    </location>
</feature>
<dbReference type="OMA" id="IVGKHPY"/>
<dbReference type="Pfam" id="PF07896">
    <property type="entry name" value="DUF1674"/>
    <property type="match status" value="1"/>
</dbReference>
<feature type="compositionally biased region" description="Basic and acidic residues" evidence="3">
    <location>
        <begin position="51"/>
        <end position="60"/>
    </location>
</feature>
<name>T1GLH0_MEGSC</name>
<dbReference type="GO" id="GO:0005739">
    <property type="term" value="C:mitochondrion"/>
    <property type="evidence" value="ECO:0007669"/>
    <property type="project" value="TreeGrafter"/>
</dbReference>
<evidence type="ECO:0000256" key="3">
    <source>
        <dbReference type="SAM" id="MobiDB-lite"/>
    </source>
</evidence>
<evidence type="ECO:0000313" key="4">
    <source>
        <dbReference type="EnsemblMetazoa" id="MESCA004372-PA"/>
    </source>
</evidence>
<dbReference type="InterPro" id="IPR012875">
    <property type="entry name" value="SDHF4"/>
</dbReference>
<feature type="compositionally biased region" description="Basic and acidic residues" evidence="3">
    <location>
        <begin position="98"/>
        <end position="111"/>
    </location>
</feature>
<evidence type="ECO:0000256" key="2">
    <source>
        <dbReference type="ARBA" id="ARBA00022170"/>
    </source>
</evidence>
<proteinExistence type="inferred from homology"/>
<feature type="compositionally biased region" description="Basic and acidic residues" evidence="3">
    <location>
        <begin position="34"/>
        <end position="43"/>
    </location>
</feature>
<dbReference type="PANTHER" id="PTHR28524">
    <property type="entry name" value="SUCCINATE DEHYDROGENASE ASSEMBLY FACTOR 4, MITOCHONDRIAL"/>
    <property type="match status" value="1"/>
</dbReference>
<dbReference type="AlphaFoldDB" id="T1GLH0"/>
<reference evidence="4" key="2">
    <citation type="submission" date="2015-06" db="UniProtKB">
        <authorList>
            <consortium name="EnsemblMetazoa"/>
        </authorList>
    </citation>
    <scope>IDENTIFICATION</scope>
</reference>
<dbReference type="HOGENOM" id="CLU_160299_0_2_1"/>
<organism evidence="4 5">
    <name type="scientific">Megaselia scalaris</name>
    <name type="common">Humpbacked fly</name>
    <name type="synonym">Phora scalaris</name>
    <dbReference type="NCBI Taxonomy" id="36166"/>
    <lineage>
        <taxon>Eukaryota</taxon>
        <taxon>Metazoa</taxon>
        <taxon>Ecdysozoa</taxon>
        <taxon>Arthropoda</taxon>
        <taxon>Hexapoda</taxon>
        <taxon>Insecta</taxon>
        <taxon>Pterygota</taxon>
        <taxon>Neoptera</taxon>
        <taxon>Endopterygota</taxon>
        <taxon>Diptera</taxon>
        <taxon>Brachycera</taxon>
        <taxon>Muscomorpha</taxon>
        <taxon>Platypezoidea</taxon>
        <taxon>Phoridae</taxon>
        <taxon>Megaseliini</taxon>
        <taxon>Megaselia</taxon>
    </lineage>
</organism>
<dbReference type="PANTHER" id="PTHR28524:SF3">
    <property type="entry name" value="SUCCINATE DEHYDROGENASE ASSEMBLY FACTOR 4, MITOCHONDRIAL"/>
    <property type="match status" value="1"/>
</dbReference>
<evidence type="ECO:0000256" key="1">
    <source>
        <dbReference type="ARBA" id="ARBA00005701"/>
    </source>
</evidence>
<reference evidence="5" key="1">
    <citation type="submission" date="2013-02" db="EMBL/GenBank/DDBJ databases">
        <authorList>
            <person name="Hughes D."/>
        </authorList>
    </citation>
    <scope>NUCLEOTIDE SEQUENCE</scope>
    <source>
        <strain>Durham</strain>
        <strain evidence="5">NC isolate 2 -- Noor lab</strain>
    </source>
</reference>
<comment type="similarity">
    <text evidence="1">Belongs to the SDHAF4 family.</text>
</comment>
<keyword evidence="5" id="KW-1185">Reference proteome</keyword>
<protein>
    <recommendedName>
        <fullName evidence="2">Succinate dehydrogenase assembly factor 4, mitochondrial</fullName>
    </recommendedName>
</protein>